<feature type="region of interest" description="Disordered" evidence="1">
    <location>
        <begin position="339"/>
        <end position="367"/>
    </location>
</feature>
<sequence length="744" mass="83400">MECNKDEAIRAKELAEKKMQHNDFEGAQKVALKAQHLYPELSNISQLLAVCNVHCSAKNNIFGSEKDWYGILQVDRFADEVTIKKQFRRLALVLHPDKNNFPGAEAAFKLIGEANALLSDRGKRSSYDFKCKVTKINTLVKPLHNQVNKEKIFWTSCPCCNTKYPCNQEAVNRALTCHNCNNVFVAYDLGFHGIPPGGQAEPFRTVFSQPSQHKNFCENRPTEKASEAAGFSSAHMEPQHCPSVRTVTPEEQMHSQTNPASKWKGFGVNGGCVRTSHRRKKEFSYNDSREDGDNNKSSSKKARHGCSAGHNSKDKQEAYCNDSKYGKSADLQATCGNHEAKGKQNKVPQEQNNQGKKVSSKKANSGASFSAENITQKIEVIIDLESESGSVDLNDLASQKYDYPDTEFYDFDKEKEAGCFAVDQVWACYDPVDAMPRFYALIRKVFSAGFRLRFNWLEADPDDQGLIDWAESELPVGCGKYRRGNTDETCDRLIFSHQVQWAKGKRGSFFIYPMKGEVWALFKDWDISWSSEPDKHSGSFKYEVVQILSDFVGDAGIEVGYLNRVNGFVSLFQNEQCSSSSFFIKPNEIYRFSHKIPSLRLSGTEREGLPEGSFELDPASLPQNPDDLSYPYKVKEVDSNGVPNVYNLCTKPSGRNNGTSKTEGRTTPIKPVDDLKDPDDACNERSKVCKSPRGLNGAPKKCNQIDALSTKDSTSVRQCGGSATRLMSRIRRNQDPTRRTADQI</sequence>
<dbReference type="SMART" id="SM00271">
    <property type="entry name" value="DnaJ"/>
    <property type="match status" value="1"/>
</dbReference>
<dbReference type="CDD" id="cd06257">
    <property type="entry name" value="DnaJ"/>
    <property type="match status" value="1"/>
</dbReference>
<evidence type="ECO:0000313" key="4">
    <source>
        <dbReference type="Proteomes" id="UP000249390"/>
    </source>
</evidence>
<reference evidence="3 4" key="1">
    <citation type="submission" date="2018-06" db="EMBL/GenBank/DDBJ databases">
        <title>The Genome of Cuscuta australis (Dodder) Provides Insight into the Evolution of Plant Parasitism.</title>
        <authorList>
            <person name="Liu H."/>
        </authorList>
    </citation>
    <scope>NUCLEOTIDE SEQUENCE [LARGE SCALE GENOMIC DNA]</scope>
    <source>
        <strain evidence="4">cv. Yunnan</strain>
        <tissue evidence="3">Vines</tissue>
    </source>
</reference>
<feature type="compositionally biased region" description="Basic and acidic residues" evidence="1">
    <location>
        <begin position="732"/>
        <end position="744"/>
    </location>
</feature>
<accession>A0A328DKL6</accession>
<gene>
    <name evidence="3" type="ORF">DM860_006160</name>
</gene>
<dbReference type="InterPro" id="IPR036869">
    <property type="entry name" value="J_dom_sf"/>
</dbReference>
<evidence type="ECO:0000313" key="3">
    <source>
        <dbReference type="EMBL" id="RAL46006.1"/>
    </source>
</evidence>
<organism evidence="3 4">
    <name type="scientific">Cuscuta australis</name>
    <dbReference type="NCBI Taxonomy" id="267555"/>
    <lineage>
        <taxon>Eukaryota</taxon>
        <taxon>Viridiplantae</taxon>
        <taxon>Streptophyta</taxon>
        <taxon>Embryophyta</taxon>
        <taxon>Tracheophyta</taxon>
        <taxon>Spermatophyta</taxon>
        <taxon>Magnoliopsida</taxon>
        <taxon>eudicotyledons</taxon>
        <taxon>Gunneridae</taxon>
        <taxon>Pentapetalae</taxon>
        <taxon>asterids</taxon>
        <taxon>lamiids</taxon>
        <taxon>Solanales</taxon>
        <taxon>Convolvulaceae</taxon>
        <taxon>Cuscuteae</taxon>
        <taxon>Cuscuta</taxon>
        <taxon>Cuscuta subgen. Grammica</taxon>
        <taxon>Cuscuta sect. Cleistogrammica</taxon>
    </lineage>
</organism>
<dbReference type="InterPro" id="IPR018253">
    <property type="entry name" value="DnaJ_domain_CS"/>
</dbReference>
<feature type="region of interest" description="Disordered" evidence="1">
    <location>
        <begin position="648"/>
        <end position="679"/>
    </location>
</feature>
<dbReference type="InterPro" id="IPR001623">
    <property type="entry name" value="DnaJ_domain"/>
</dbReference>
<feature type="compositionally biased region" description="Polar residues" evidence="1">
    <location>
        <begin position="346"/>
        <end position="367"/>
    </location>
</feature>
<dbReference type="Proteomes" id="UP000249390">
    <property type="component" value="Unassembled WGS sequence"/>
</dbReference>
<feature type="region of interest" description="Disordered" evidence="1">
    <location>
        <begin position="710"/>
        <end position="744"/>
    </location>
</feature>
<dbReference type="Pfam" id="PF00226">
    <property type="entry name" value="DnaJ"/>
    <property type="match status" value="1"/>
</dbReference>
<dbReference type="EMBL" id="NQVE01000125">
    <property type="protein sequence ID" value="RAL46006.1"/>
    <property type="molecule type" value="Genomic_DNA"/>
</dbReference>
<dbReference type="AlphaFoldDB" id="A0A328DKL6"/>
<dbReference type="SUPFAM" id="SSF46565">
    <property type="entry name" value="Chaperone J-domain"/>
    <property type="match status" value="1"/>
</dbReference>
<evidence type="ECO:0000256" key="1">
    <source>
        <dbReference type="SAM" id="MobiDB-lite"/>
    </source>
</evidence>
<dbReference type="PANTHER" id="PTHR45089">
    <property type="entry name" value="DNAJ HEAT SHOCK AMINO-TERMINAL DOMAIN PROTEIN-RELATED"/>
    <property type="match status" value="1"/>
</dbReference>
<dbReference type="PANTHER" id="PTHR45089:SF57">
    <property type="entry name" value="DNAJ HEAT SHOCK N-TERMINAL DOMAIN-CONTAINING PROTEIN"/>
    <property type="match status" value="1"/>
</dbReference>
<dbReference type="Gene3D" id="1.10.287.110">
    <property type="entry name" value="DnaJ domain"/>
    <property type="match status" value="1"/>
</dbReference>
<evidence type="ECO:0000259" key="2">
    <source>
        <dbReference type="PROSITE" id="PS50076"/>
    </source>
</evidence>
<feature type="compositionally biased region" description="Basic and acidic residues" evidence="1">
    <location>
        <begin position="282"/>
        <end position="294"/>
    </location>
</feature>
<dbReference type="InterPro" id="IPR024593">
    <property type="entry name" value="DUF3444"/>
</dbReference>
<dbReference type="PROSITE" id="PS50076">
    <property type="entry name" value="DNAJ_2"/>
    <property type="match status" value="1"/>
</dbReference>
<protein>
    <recommendedName>
        <fullName evidence="2">J domain-containing protein</fullName>
    </recommendedName>
</protein>
<feature type="region of interest" description="Disordered" evidence="1">
    <location>
        <begin position="249"/>
        <end position="314"/>
    </location>
</feature>
<name>A0A328DKL6_9ASTE</name>
<proteinExistence type="predicted"/>
<comment type="caution">
    <text evidence="3">The sequence shown here is derived from an EMBL/GenBank/DDBJ whole genome shotgun (WGS) entry which is preliminary data.</text>
</comment>
<feature type="region of interest" description="Disordered" evidence="1">
    <location>
        <begin position="603"/>
        <end position="625"/>
    </location>
</feature>
<feature type="domain" description="J" evidence="2">
    <location>
        <begin position="67"/>
        <end position="131"/>
    </location>
</feature>
<dbReference type="PRINTS" id="PR00625">
    <property type="entry name" value="JDOMAIN"/>
</dbReference>
<dbReference type="Pfam" id="PF11926">
    <property type="entry name" value="DUF3444"/>
    <property type="match status" value="1"/>
</dbReference>
<keyword evidence="4" id="KW-1185">Reference proteome</keyword>
<dbReference type="PROSITE" id="PS00636">
    <property type="entry name" value="DNAJ_1"/>
    <property type="match status" value="1"/>
</dbReference>